<dbReference type="RefSeq" id="WP_076659935.1">
    <property type="nucleotide sequence ID" value="NZ_FTPR01000002.1"/>
</dbReference>
<gene>
    <name evidence="2" type="ORF">SAMN05421665_2329</name>
</gene>
<dbReference type="Gene3D" id="3.40.50.1110">
    <property type="entry name" value="SGNH hydrolase"/>
    <property type="match status" value="1"/>
</dbReference>
<dbReference type="InterPro" id="IPR036514">
    <property type="entry name" value="SGNH_hydro_sf"/>
</dbReference>
<sequence>MFKRIVLRVIAPALAVMAALGLYARDPAPLDKDTFEALYAEPAPKPDGPRQVFHIGHSLVGRDMPAMLAQLAGEGHDYASQLGWGATLKSHWEPDVAINGFAEENAHEKYRDAHEAMESGDYNALVLTEMVEIKDAIRYFDSPTYVYRWTDKAQSRGLPVYLYETWHQLDDASGWLSRLDQDLGLYWEDAILRPALARAEIPRPVYIIPGGQVMAAFARALEAQGPVGPLASHEDLFSDDIHFNDYGAYLMALTHYAVLYQQSPVGLPHQLSRADGTPADDPGAEAARLMQNVVWDVVTSLPRTGVRS</sequence>
<dbReference type="Proteomes" id="UP000186997">
    <property type="component" value="Unassembled WGS sequence"/>
</dbReference>
<dbReference type="STRING" id="287098.SAMN05421665_2329"/>
<protein>
    <submittedName>
        <fullName evidence="2">Uncharacterized protein</fullName>
    </submittedName>
</protein>
<feature type="chain" id="PRO_5013363134" evidence="1">
    <location>
        <begin position="25"/>
        <end position="308"/>
    </location>
</feature>
<name>A0A1R3X892_9RHOB</name>
<evidence type="ECO:0000256" key="1">
    <source>
        <dbReference type="SAM" id="SignalP"/>
    </source>
</evidence>
<dbReference type="EMBL" id="FTPR01000002">
    <property type="protein sequence ID" value="SIT87276.1"/>
    <property type="molecule type" value="Genomic_DNA"/>
</dbReference>
<keyword evidence="3" id="KW-1185">Reference proteome</keyword>
<organism evidence="2 3">
    <name type="scientific">Yoonia rosea</name>
    <dbReference type="NCBI Taxonomy" id="287098"/>
    <lineage>
        <taxon>Bacteria</taxon>
        <taxon>Pseudomonadati</taxon>
        <taxon>Pseudomonadota</taxon>
        <taxon>Alphaproteobacteria</taxon>
        <taxon>Rhodobacterales</taxon>
        <taxon>Paracoccaceae</taxon>
        <taxon>Yoonia</taxon>
    </lineage>
</organism>
<reference evidence="3" key="1">
    <citation type="submission" date="2017-01" db="EMBL/GenBank/DDBJ databases">
        <authorList>
            <person name="Varghese N."/>
            <person name="Submissions S."/>
        </authorList>
    </citation>
    <scope>NUCLEOTIDE SEQUENCE [LARGE SCALE GENOMIC DNA]</scope>
    <source>
        <strain evidence="3">DSM 29591</strain>
    </source>
</reference>
<accession>A0A1R3X892</accession>
<proteinExistence type="predicted"/>
<evidence type="ECO:0000313" key="3">
    <source>
        <dbReference type="Proteomes" id="UP000186997"/>
    </source>
</evidence>
<dbReference type="AlphaFoldDB" id="A0A1R3X892"/>
<evidence type="ECO:0000313" key="2">
    <source>
        <dbReference type="EMBL" id="SIT87276.1"/>
    </source>
</evidence>
<feature type="signal peptide" evidence="1">
    <location>
        <begin position="1"/>
        <end position="24"/>
    </location>
</feature>
<dbReference type="GO" id="GO:0016788">
    <property type="term" value="F:hydrolase activity, acting on ester bonds"/>
    <property type="evidence" value="ECO:0007669"/>
    <property type="project" value="UniProtKB-ARBA"/>
</dbReference>
<keyword evidence="1" id="KW-0732">Signal</keyword>